<reference evidence="2" key="1">
    <citation type="journal article" date="1991" name="J. Biol. Chem.">
        <title>Gene structure of mammalian acetylcholinesterase. Alternative exons dictate tissue-specific expression.</title>
        <authorList>
            <person name="Li Y."/>
            <person name="Camp S."/>
            <person name="Rachinsky T.L."/>
            <person name="Getman D."/>
            <person name="Taylor P."/>
        </authorList>
    </citation>
    <scope>NUCLEOTIDE SEQUENCE</scope>
    <source>
        <tissue evidence="2">Placenta</tissue>
    </source>
</reference>
<organism evidence="2">
    <name type="scientific">Homo sapiens</name>
    <name type="common">Human</name>
    <dbReference type="NCBI Taxonomy" id="9606"/>
    <lineage>
        <taxon>Eukaryota</taxon>
        <taxon>Metazoa</taxon>
        <taxon>Chordata</taxon>
        <taxon>Craniata</taxon>
        <taxon>Vertebrata</taxon>
        <taxon>Euteleostomi</taxon>
        <taxon>Mammalia</taxon>
        <taxon>Eutheria</taxon>
        <taxon>Euarchontoglires</taxon>
        <taxon>Primates</taxon>
        <taxon>Haplorrhini</taxon>
        <taxon>Catarrhini</taxon>
        <taxon>Hominidae</taxon>
        <taxon>Homo</taxon>
    </lineage>
</organism>
<dbReference type="AlphaFoldDB" id="Q13697"/>
<accession>Q13697</accession>
<feature type="compositionally biased region" description="Pro residues" evidence="1">
    <location>
        <begin position="34"/>
        <end position="57"/>
    </location>
</feature>
<feature type="region of interest" description="Disordered" evidence="1">
    <location>
        <begin position="1"/>
        <end position="57"/>
    </location>
</feature>
<name>Q13697_HUMAN</name>
<evidence type="ECO:0000313" key="2">
    <source>
        <dbReference type="EMBL" id="AAA53473.1"/>
    </source>
</evidence>
<feature type="non-terminal residue" evidence="2">
    <location>
        <position position="1"/>
    </location>
</feature>
<feature type="non-terminal residue" evidence="2">
    <location>
        <position position="57"/>
    </location>
</feature>
<protein>
    <submittedName>
        <fullName evidence="2">Acetylcholinesterase</fullName>
    </submittedName>
</protein>
<proteinExistence type="predicted"/>
<sequence>RFLPKLLSATAPPSLGGSQHLPRLHPWGGCSEARPPPAPPPPPPASPPLPLPPPAAV</sequence>
<dbReference type="PeptideAtlas" id="Q13697"/>
<dbReference type="ChiTaRS" id="ACHE">
    <property type="organism name" value="human"/>
</dbReference>
<evidence type="ECO:0000256" key="1">
    <source>
        <dbReference type="SAM" id="MobiDB-lite"/>
    </source>
</evidence>
<dbReference type="OrthoDB" id="9000293at2759"/>
<dbReference type="EMBL" id="M76539">
    <property type="protein sequence ID" value="AAA53473.1"/>
    <property type="molecule type" value="Genomic_DNA"/>
</dbReference>
<gene>
    <name evidence="2" type="primary">ACHE</name>
</gene>